<evidence type="ECO:0000256" key="2">
    <source>
        <dbReference type="ARBA" id="ARBA00022553"/>
    </source>
</evidence>
<evidence type="ECO:0000313" key="10">
    <source>
        <dbReference type="EMBL" id="MSC32450.1"/>
    </source>
</evidence>
<reference evidence="11 12" key="1">
    <citation type="journal article" date="2019" name="Nat. Med.">
        <title>A library of human gut bacterial isolates paired with longitudinal multiomics data enables mechanistic microbiome research.</title>
        <authorList>
            <person name="Poyet M."/>
            <person name="Groussin M."/>
            <person name="Gibbons S.M."/>
            <person name="Avila-Pacheco J."/>
            <person name="Jiang X."/>
            <person name="Kearney S.M."/>
            <person name="Perrotta A.R."/>
            <person name="Berdy B."/>
            <person name="Zhao S."/>
            <person name="Lieberman T.D."/>
            <person name="Swanson P.K."/>
            <person name="Smith M."/>
            <person name="Roesemann S."/>
            <person name="Alexander J.E."/>
            <person name="Rich S.A."/>
            <person name="Livny J."/>
            <person name="Vlamakis H."/>
            <person name="Clish C."/>
            <person name="Bullock K."/>
            <person name="Deik A."/>
            <person name="Scott J."/>
            <person name="Pierce K.A."/>
            <person name="Xavier R.J."/>
            <person name="Alm E.J."/>
        </authorList>
    </citation>
    <scope>NUCLEOTIDE SEQUENCE [LARGE SCALE GENOMIC DNA]</scope>
    <source>
        <strain evidence="9 11">BIOML-A4</strain>
        <strain evidence="10 12">BIOML-A5</strain>
    </source>
</reference>
<evidence type="ECO:0000256" key="7">
    <source>
        <dbReference type="PROSITE-ProRule" id="PRU00423"/>
    </source>
</evidence>
<dbReference type="SUPFAM" id="SSF52794">
    <property type="entry name" value="PTS system IIB component-like"/>
    <property type="match status" value="1"/>
</dbReference>
<dbReference type="OrthoDB" id="2186177at2"/>
<sequence length="101" mass="11136">MKHILLVCASGMSTSLMVKRMQAAAEEQGFECTIEAVGNAYVREKRGTIDLLMVGPQLRFSYDALVKDFPEIPVVLIDMLAYGKIDGKKVLEEAKKAMGVQ</sequence>
<dbReference type="Proteomes" id="UP000433575">
    <property type="component" value="Unassembled WGS sequence"/>
</dbReference>
<dbReference type="GO" id="GO:0009401">
    <property type="term" value="P:phosphoenolpyruvate-dependent sugar phosphotransferase system"/>
    <property type="evidence" value="ECO:0007669"/>
    <property type="project" value="UniProtKB-KW"/>
</dbReference>
<evidence type="ECO:0000256" key="5">
    <source>
        <dbReference type="ARBA" id="ARBA00022683"/>
    </source>
</evidence>
<evidence type="ECO:0000259" key="8">
    <source>
        <dbReference type="PROSITE" id="PS51100"/>
    </source>
</evidence>
<gene>
    <name evidence="10" type="ORF">GKD88_04880</name>
    <name evidence="9" type="ORF">GKE08_06150</name>
</gene>
<keyword evidence="3 9" id="KW-0762">Sugar transport</keyword>
<evidence type="ECO:0000256" key="6">
    <source>
        <dbReference type="ARBA" id="ARBA00022777"/>
    </source>
</evidence>
<evidence type="ECO:0000256" key="3">
    <source>
        <dbReference type="ARBA" id="ARBA00022597"/>
    </source>
</evidence>
<keyword evidence="5" id="KW-0598">Phosphotransferase system</keyword>
<evidence type="ECO:0000313" key="11">
    <source>
        <dbReference type="Proteomes" id="UP000433575"/>
    </source>
</evidence>
<dbReference type="GeneID" id="42457486"/>
<dbReference type="PROSITE" id="PS51100">
    <property type="entry name" value="PTS_EIIB_TYPE_3"/>
    <property type="match status" value="1"/>
</dbReference>
<dbReference type="PANTHER" id="PTHR34581:SF2">
    <property type="entry name" value="PTS SYSTEM N,N'-DIACETYLCHITOBIOSE-SPECIFIC EIIB COMPONENT"/>
    <property type="match status" value="1"/>
</dbReference>
<keyword evidence="12" id="KW-1185">Reference proteome</keyword>
<dbReference type="InterPro" id="IPR003501">
    <property type="entry name" value="PTS_EIIB_2/3"/>
</dbReference>
<keyword evidence="1" id="KW-0813">Transport</keyword>
<protein>
    <submittedName>
        <fullName evidence="9">PTS sugar transporter subunit IIB</fullName>
    </submittedName>
</protein>
<dbReference type="GO" id="GO:0016301">
    <property type="term" value="F:kinase activity"/>
    <property type="evidence" value="ECO:0007669"/>
    <property type="project" value="UniProtKB-KW"/>
</dbReference>
<keyword evidence="6" id="KW-0418">Kinase</keyword>
<dbReference type="Proteomes" id="UP000480929">
    <property type="component" value="Unassembled WGS sequence"/>
</dbReference>
<organism evidence="9 11">
    <name type="scientific">Holdemania massiliensis</name>
    <dbReference type="NCBI Taxonomy" id="1468449"/>
    <lineage>
        <taxon>Bacteria</taxon>
        <taxon>Bacillati</taxon>
        <taxon>Bacillota</taxon>
        <taxon>Erysipelotrichia</taxon>
        <taxon>Erysipelotrichales</taxon>
        <taxon>Erysipelotrichaceae</taxon>
        <taxon>Holdemania</taxon>
    </lineage>
</organism>
<evidence type="ECO:0000256" key="1">
    <source>
        <dbReference type="ARBA" id="ARBA00022448"/>
    </source>
</evidence>
<keyword evidence="2" id="KW-0597">Phosphoprotein</keyword>
<dbReference type="CDD" id="cd05564">
    <property type="entry name" value="PTS_IIB_chitobiose_lichenan"/>
    <property type="match status" value="1"/>
</dbReference>
<comment type="caution">
    <text evidence="9">The sequence shown here is derived from an EMBL/GenBank/DDBJ whole genome shotgun (WGS) entry which is preliminary data.</text>
</comment>
<dbReference type="GO" id="GO:0008982">
    <property type="term" value="F:protein-N(PI)-phosphohistidine-sugar phosphotransferase activity"/>
    <property type="evidence" value="ECO:0007669"/>
    <property type="project" value="InterPro"/>
</dbReference>
<dbReference type="RefSeq" id="WP_020225683.1">
    <property type="nucleotide sequence ID" value="NZ_AP031450.1"/>
</dbReference>
<dbReference type="AlphaFoldDB" id="A0A6N7S4T0"/>
<keyword evidence="4" id="KW-0808">Transferase</keyword>
<proteinExistence type="predicted"/>
<dbReference type="EMBL" id="WKPI01000005">
    <property type="protein sequence ID" value="MSC32450.1"/>
    <property type="molecule type" value="Genomic_DNA"/>
</dbReference>
<dbReference type="PANTHER" id="PTHR34581">
    <property type="entry name" value="PTS SYSTEM N,N'-DIACETYLCHITOBIOSE-SPECIFIC EIIB COMPONENT"/>
    <property type="match status" value="1"/>
</dbReference>
<dbReference type="Gene3D" id="3.40.50.2300">
    <property type="match status" value="1"/>
</dbReference>
<feature type="modified residue" description="Phosphocysteine; by EIIA" evidence="7">
    <location>
        <position position="8"/>
    </location>
</feature>
<accession>A0A6N7S4T0</accession>
<dbReference type="InterPro" id="IPR013012">
    <property type="entry name" value="PTS_EIIB_3"/>
</dbReference>
<dbReference type="Pfam" id="PF02302">
    <property type="entry name" value="PTS_IIB"/>
    <property type="match status" value="1"/>
</dbReference>
<feature type="domain" description="PTS EIIB type-3" evidence="8">
    <location>
        <begin position="1"/>
        <end position="101"/>
    </location>
</feature>
<dbReference type="InterPro" id="IPR036095">
    <property type="entry name" value="PTS_EIIB-like_sf"/>
</dbReference>
<name>A0A6N7S4T0_9FIRM</name>
<dbReference type="EMBL" id="WKPJ01000006">
    <property type="protein sequence ID" value="MSA88903.1"/>
    <property type="molecule type" value="Genomic_DNA"/>
</dbReference>
<evidence type="ECO:0000313" key="12">
    <source>
        <dbReference type="Proteomes" id="UP000480929"/>
    </source>
</evidence>
<evidence type="ECO:0000256" key="4">
    <source>
        <dbReference type="ARBA" id="ARBA00022679"/>
    </source>
</evidence>
<dbReference type="InterPro" id="IPR051819">
    <property type="entry name" value="PTS_sugar-specific_EIIB"/>
</dbReference>
<evidence type="ECO:0000313" key="9">
    <source>
        <dbReference type="EMBL" id="MSA88903.1"/>
    </source>
</evidence>